<gene>
    <name evidence="1" type="ORF">PUT78_22815</name>
</gene>
<protein>
    <recommendedName>
        <fullName evidence="3">DUF2867 domain-containing protein</fullName>
    </recommendedName>
</protein>
<comment type="caution">
    <text evidence="1">The sequence shown here is derived from an EMBL/GenBank/DDBJ whole genome shotgun (WGS) entry which is preliminary data.</text>
</comment>
<accession>A0ABT5TGQ0</accession>
<dbReference type="RefSeq" id="WP_274354522.1">
    <property type="nucleotide sequence ID" value="NZ_JAQZSM010000071.1"/>
</dbReference>
<dbReference type="EMBL" id="JAQZSM010000071">
    <property type="protein sequence ID" value="MDD7973865.1"/>
    <property type="molecule type" value="Genomic_DNA"/>
</dbReference>
<dbReference type="Proteomes" id="UP001431784">
    <property type="component" value="Unassembled WGS sequence"/>
</dbReference>
<evidence type="ECO:0008006" key="3">
    <source>
        <dbReference type="Google" id="ProtNLM"/>
    </source>
</evidence>
<evidence type="ECO:0000313" key="1">
    <source>
        <dbReference type="EMBL" id="MDD7973865.1"/>
    </source>
</evidence>
<reference evidence="1" key="1">
    <citation type="submission" date="2023-02" db="EMBL/GenBank/DDBJ databases">
        <title>Description of Roseinatronobacter alkalisoli sp. nov., an alkaliphilic bacerium isolated from soda soil.</title>
        <authorList>
            <person name="Wei W."/>
        </authorList>
    </citation>
    <scope>NUCLEOTIDE SEQUENCE</scope>
    <source>
        <strain evidence="1">HJB301</strain>
    </source>
</reference>
<proteinExistence type="predicted"/>
<keyword evidence="2" id="KW-1185">Reference proteome</keyword>
<name>A0ABT5TGQ0_9RHOB</name>
<organism evidence="1 2">
    <name type="scientific">Roseinatronobacter alkalisoli</name>
    <dbReference type="NCBI Taxonomy" id="3028235"/>
    <lineage>
        <taxon>Bacteria</taxon>
        <taxon>Pseudomonadati</taxon>
        <taxon>Pseudomonadota</taxon>
        <taxon>Alphaproteobacteria</taxon>
        <taxon>Rhodobacterales</taxon>
        <taxon>Paracoccaceae</taxon>
        <taxon>Roseinatronobacter</taxon>
    </lineage>
</organism>
<sequence>MTVRTCDLPADAFLRRYARDGGYTDCYMTEVPGHIPLSLFVEAFYTSWLFKVERVVLSLTGHYSTDTNAAELARCTSSCFAAWRVEDRGENQLLMSDVTGRTRSWFKIATISGDKSMQTLLYFGSGITAAKNSDTGRLSIGPVFKALMGFHKLYSRALLAATRRKIASSASKMTA</sequence>
<evidence type="ECO:0000313" key="2">
    <source>
        <dbReference type="Proteomes" id="UP001431784"/>
    </source>
</evidence>